<gene>
    <name evidence="2" type="ORF">GO495_21570</name>
</gene>
<dbReference type="Pfam" id="PF13276">
    <property type="entry name" value="HTH_21"/>
    <property type="match status" value="1"/>
</dbReference>
<evidence type="ECO:0000313" key="3">
    <source>
        <dbReference type="Proteomes" id="UP000468388"/>
    </source>
</evidence>
<reference evidence="2 3" key="1">
    <citation type="submission" date="2019-12" db="EMBL/GenBank/DDBJ databases">
        <title>The draft genomic sequence of strain Chitinophaga oryziterrae JCM 16595.</title>
        <authorList>
            <person name="Zhang X."/>
        </authorList>
    </citation>
    <scope>NUCLEOTIDE SEQUENCE [LARGE SCALE GENOMIC DNA]</scope>
    <source>
        <strain evidence="2 3">JCM 16595</strain>
    </source>
</reference>
<dbReference type="PANTHER" id="PTHR46889:SF5">
    <property type="entry name" value="INTEGRASE PROTEIN"/>
    <property type="match status" value="1"/>
</dbReference>
<dbReference type="AlphaFoldDB" id="A0A6N8JFC6"/>
<evidence type="ECO:0000259" key="1">
    <source>
        <dbReference type="Pfam" id="PF13276"/>
    </source>
</evidence>
<dbReference type="InterPro" id="IPR025948">
    <property type="entry name" value="HTH-like_dom"/>
</dbReference>
<organism evidence="2 3">
    <name type="scientific">Chitinophaga oryziterrae</name>
    <dbReference type="NCBI Taxonomy" id="1031224"/>
    <lineage>
        <taxon>Bacteria</taxon>
        <taxon>Pseudomonadati</taxon>
        <taxon>Bacteroidota</taxon>
        <taxon>Chitinophagia</taxon>
        <taxon>Chitinophagales</taxon>
        <taxon>Chitinophagaceae</taxon>
        <taxon>Chitinophaga</taxon>
    </lineage>
</organism>
<keyword evidence="3" id="KW-1185">Reference proteome</keyword>
<dbReference type="RefSeq" id="WP_157301815.1">
    <property type="nucleotide sequence ID" value="NZ_WRXO01000007.1"/>
</dbReference>
<accession>A0A6N8JFC6</accession>
<evidence type="ECO:0000313" key="2">
    <source>
        <dbReference type="EMBL" id="MVT43201.1"/>
    </source>
</evidence>
<dbReference type="InterPro" id="IPR050900">
    <property type="entry name" value="Transposase_IS3/IS150/IS904"/>
</dbReference>
<dbReference type="OrthoDB" id="887133at2"/>
<dbReference type="PANTHER" id="PTHR46889">
    <property type="entry name" value="TRANSPOSASE INSF FOR INSERTION SEQUENCE IS3B-RELATED"/>
    <property type="match status" value="1"/>
</dbReference>
<comment type="caution">
    <text evidence="2">The sequence shown here is derived from an EMBL/GenBank/DDBJ whole genome shotgun (WGS) entry which is preliminary data.</text>
</comment>
<protein>
    <recommendedName>
        <fullName evidence="1">HTH-like domain-containing protein</fullName>
    </recommendedName>
</protein>
<sequence>MKIYAVIDKLKTEYPLQRLCEVLIVSRSCYYDWKNKKTYQLNSVSQSMEDKVIAVFKANKRRYGTRRIVAELGHQGIKASPYKVRKALVDITAHTLPLISVHSLPAFQFKVYHF</sequence>
<proteinExistence type="predicted"/>
<dbReference type="EMBL" id="WRXO01000007">
    <property type="protein sequence ID" value="MVT43201.1"/>
    <property type="molecule type" value="Genomic_DNA"/>
</dbReference>
<feature type="domain" description="HTH-like" evidence="1">
    <location>
        <begin position="50"/>
        <end position="86"/>
    </location>
</feature>
<name>A0A6N8JFC6_9BACT</name>
<dbReference type="Proteomes" id="UP000468388">
    <property type="component" value="Unassembled WGS sequence"/>
</dbReference>